<dbReference type="Gene3D" id="1.25.40.20">
    <property type="entry name" value="Ankyrin repeat-containing domain"/>
    <property type="match status" value="1"/>
</dbReference>
<evidence type="ECO:0000259" key="10">
    <source>
        <dbReference type="Pfam" id="PF13962"/>
    </source>
</evidence>
<feature type="domain" description="PGG" evidence="10">
    <location>
        <begin position="630"/>
        <end position="735"/>
    </location>
</feature>
<keyword evidence="3" id="KW-0677">Repeat</keyword>
<dbReference type="Pfam" id="PF12796">
    <property type="entry name" value="Ank_2"/>
    <property type="match status" value="2"/>
</dbReference>
<organism evidence="11 12">
    <name type="scientific">Quercus lobata</name>
    <name type="common">Valley oak</name>
    <dbReference type="NCBI Taxonomy" id="97700"/>
    <lineage>
        <taxon>Eukaryota</taxon>
        <taxon>Viridiplantae</taxon>
        <taxon>Streptophyta</taxon>
        <taxon>Embryophyta</taxon>
        <taxon>Tracheophyta</taxon>
        <taxon>Spermatophyta</taxon>
        <taxon>Magnoliopsida</taxon>
        <taxon>eudicotyledons</taxon>
        <taxon>Gunneridae</taxon>
        <taxon>Pentapetalae</taxon>
        <taxon>rosids</taxon>
        <taxon>fabids</taxon>
        <taxon>Fagales</taxon>
        <taxon>Fagaceae</taxon>
        <taxon>Quercus</taxon>
    </lineage>
</organism>
<accession>A0A7N2KZE2</accession>
<evidence type="ECO:0000256" key="2">
    <source>
        <dbReference type="ARBA" id="ARBA00022692"/>
    </source>
</evidence>
<keyword evidence="6 9" id="KW-0472">Membrane</keyword>
<evidence type="ECO:0000256" key="6">
    <source>
        <dbReference type="ARBA" id="ARBA00023136"/>
    </source>
</evidence>
<dbReference type="Gramene" id="QL02p075438:mrna">
    <property type="protein sequence ID" value="QL02p075438:mrna"/>
    <property type="gene ID" value="QL02p075438"/>
</dbReference>
<reference evidence="12" key="1">
    <citation type="journal article" date="2016" name="G3 (Bethesda)">
        <title>First Draft Assembly and Annotation of the Genome of a California Endemic Oak Quercus lobata Nee (Fagaceae).</title>
        <authorList>
            <person name="Sork V.L."/>
            <person name="Fitz-Gibbon S.T."/>
            <person name="Puiu D."/>
            <person name="Crepeau M."/>
            <person name="Gugger P.F."/>
            <person name="Sherman R."/>
            <person name="Stevens K."/>
            <person name="Langley C.H."/>
            <person name="Pellegrini M."/>
            <person name="Salzberg S.L."/>
        </authorList>
    </citation>
    <scope>NUCLEOTIDE SEQUENCE [LARGE SCALE GENOMIC DNA]</scope>
    <source>
        <strain evidence="12">cv. SW786</strain>
    </source>
</reference>
<dbReference type="Pfam" id="PF13962">
    <property type="entry name" value="PGG"/>
    <property type="match status" value="1"/>
</dbReference>
<evidence type="ECO:0000313" key="11">
    <source>
        <dbReference type="EnsemblPlants" id="QL02p075438:mrna"/>
    </source>
</evidence>
<dbReference type="InterPro" id="IPR026961">
    <property type="entry name" value="PGG_dom"/>
</dbReference>
<keyword evidence="5 7" id="KW-0040">ANK repeat</keyword>
<feature type="repeat" description="ANK" evidence="7">
    <location>
        <begin position="84"/>
        <end position="116"/>
    </location>
</feature>
<dbReference type="InterPro" id="IPR002110">
    <property type="entry name" value="Ankyrin_rpt"/>
</dbReference>
<dbReference type="Proteomes" id="UP000594261">
    <property type="component" value="Chromosome 2"/>
</dbReference>
<keyword evidence="2 9" id="KW-0812">Transmembrane</keyword>
<name>A0A7N2KZE2_QUELO</name>
<protein>
    <recommendedName>
        <fullName evidence="10">PGG domain-containing protein</fullName>
    </recommendedName>
</protein>
<feature type="transmembrane region" description="Helical" evidence="9">
    <location>
        <begin position="757"/>
        <end position="776"/>
    </location>
</feature>
<dbReference type="PANTHER" id="PTHR24186">
    <property type="entry name" value="PROTEIN PHOSPHATASE 1 REGULATORY SUBUNIT"/>
    <property type="match status" value="1"/>
</dbReference>
<dbReference type="InterPro" id="IPR036770">
    <property type="entry name" value="Ankyrin_rpt-contain_sf"/>
</dbReference>
<feature type="transmembrane region" description="Helical" evidence="9">
    <location>
        <begin position="709"/>
        <end position="737"/>
    </location>
</feature>
<dbReference type="PANTHER" id="PTHR24186:SF50">
    <property type="entry name" value="ANKYRIN REPEAT-CONTAINING PROTEIN ITN1-LIKE ISOFORM X1"/>
    <property type="match status" value="1"/>
</dbReference>
<feature type="transmembrane region" description="Helical" evidence="9">
    <location>
        <begin position="676"/>
        <end position="697"/>
    </location>
</feature>
<dbReference type="SMART" id="SM00248">
    <property type="entry name" value="ANK"/>
    <property type="match status" value="4"/>
</dbReference>
<feature type="region of interest" description="Disordered" evidence="8">
    <location>
        <begin position="337"/>
        <end position="367"/>
    </location>
</feature>
<evidence type="ECO:0000256" key="9">
    <source>
        <dbReference type="SAM" id="Phobius"/>
    </source>
</evidence>
<dbReference type="PROSITE" id="PS50297">
    <property type="entry name" value="ANK_REP_REGION"/>
    <property type="match status" value="2"/>
</dbReference>
<dbReference type="PROSITE" id="PS50088">
    <property type="entry name" value="ANK_REPEAT"/>
    <property type="match status" value="2"/>
</dbReference>
<evidence type="ECO:0000256" key="8">
    <source>
        <dbReference type="SAM" id="MobiDB-lite"/>
    </source>
</evidence>
<dbReference type="EnsemblPlants" id="QL02p075438:mrna">
    <property type="protein sequence ID" value="QL02p075438:mrna"/>
    <property type="gene ID" value="QL02p075438"/>
</dbReference>
<reference evidence="11" key="2">
    <citation type="submission" date="2021-01" db="UniProtKB">
        <authorList>
            <consortium name="EnsemblPlants"/>
        </authorList>
    </citation>
    <scope>IDENTIFICATION</scope>
</reference>
<dbReference type="AlphaFoldDB" id="A0A7N2KZE2"/>
<evidence type="ECO:0000256" key="7">
    <source>
        <dbReference type="PROSITE-ProRule" id="PRU00023"/>
    </source>
</evidence>
<comment type="subcellular location">
    <subcellularLocation>
        <location evidence="1">Membrane</location>
        <topology evidence="1">Multi-pass membrane protein</topology>
    </subcellularLocation>
</comment>
<sequence>MLDKFPNAIMKADDFGWTPLHYAAYFGNFEVVKLFLENNNISLAYERDIQGMSALHISAMEGHCDVMSAIIEKFPYTCELLDNRGRTALHLAAESGRTKAVKILLSSLAFQDLINEQENDEGNTAMHLAAIKKRYKVLKLLAGDTRVEKRATNKEGKTVADILQLDSLWWIKITALWWINIIIRGGFGDAKLLPTAQSIRPIEHAGGASYAQEVHRSTRQFLISRLMHSYRLGYSKRALNNHYLRDYFNSTVYFDGVEKRNRRVWVCWLESEDHTRPWFCPWVHMPNGPGPRIYWAHKLRGVFITFDHAVPFGVPVFEVHLLETPLISGLQTTLEVEPETDWEKGAPSATKASCPPETQSREVRAKEVQVQGSIPFRHRGEGPLPSFSRNPKQVLVMPVFRWFPLRLGSEDHAMPWFCPKPSFPHPGSWFPLRPGSVDHAMPWFCPKPSFPHPGSWFPLRLGSEDHAMPWFCPKPSFPHPGSWFPLRPGSVDHAMPWFCPKPSFPHPGSWFPLRLGSEDHAMPWFCPKPSFPHPGSWFPLRLGSEDHAMPWFCQNLVFHIQIYELYLPLMLKPGYRSEVLLSLEQEVERQTKEEEIAENEGHEQFKESQRIEPAAKVQGGKDAANNTVDFKELREYNVVVMTLITTVTFAAAFQVPGGYDGNGKAILVKNKQFRNFLMFDTLSFGSSVASLVIYFAMPVIQKITFVQGLVQPGVMLLGVTSLIFMLFAFSAGVAAVLDEKSSLYSLTNDTTAYGLYLPVYLIGITSFIFLIPLIYIRNKLRPFRS</sequence>
<keyword evidence="4 9" id="KW-1133">Transmembrane helix</keyword>
<feature type="repeat" description="ANK" evidence="7">
    <location>
        <begin position="15"/>
        <end position="39"/>
    </location>
</feature>
<dbReference type="InParanoid" id="A0A7N2KZE2"/>
<keyword evidence="12" id="KW-1185">Reference proteome</keyword>
<evidence type="ECO:0000256" key="5">
    <source>
        <dbReference type="ARBA" id="ARBA00023043"/>
    </source>
</evidence>
<dbReference type="GO" id="GO:0005886">
    <property type="term" value="C:plasma membrane"/>
    <property type="evidence" value="ECO:0007669"/>
    <property type="project" value="TreeGrafter"/>
</dbReference>
<evidence type="ECO:0000256" key="4">
    <source>
        <dbReference type="ARBA" id="ARBA00022989"/>
    </source>
</evidence>
<evidence type="ECO:0000313" key="12">
    <source>
        <dbReference type="Proteomes" id="UP000594261"/>
    </source>
</evidence>
<evidence type="ECO:0000256" key="1">
    <source>
        <dbReference type="ARBA" id="ARBA00004141"/>
    </source>
</evidence>
<dbReference type="SUPFAM" id="SSF48403">
    <property type="entry name" value="Ankyrin repeat"/>
    <property type="match status" value="1"/>
</dbReference>
<proteinExistence type="predicted"/>
<evidence type="ECO:0000256" key="3">
    <source>
        <dbReference type="ARBA" id="ARBA00022737"/>
    </source>
</evidence>